<comment type="caution">
    <text evidence="2">The sequence shown here is derived from an EMBL/GenBank/DDBJ whole genome shotgun (WGS) entry which is preliminary data.</text>
</comment>
<feature type="region of interest" description="Disordered" evidence="1">
    <location>
        <begin position="1"/>
        <end position="40"/>
    </location>
</feature>
<evidence type="ECO:0000313" key="2">
    <source>
        <dbReference type="EMBL" id="GGQ97159.1"/>
    </source>
</evidence>
<keyword evidence="3" id="KW-1185">Reference proteome</keyword>
<dbReference type="AlphaFoldDB" id="A0A918BYS3"/>
<sequence length="406" mass="43835">MPVPATPPPQPTPLQLRPFRAVRYDPDRVGDPSELLAPPYDDLDPARARELRRHPHHVARLLYADAPQGAARELGRWLRRGVLRRDERPALYVYQQQRGAQILQRGLIGELLLPHQAGQLLPHEDVSPHVVRQRAAHISGLRAQLEPLLLAHRCTESTAAQVTEHVTRRTPLTVARIGDVTHSLWACDDVEELADVSSGLSAGQALIADGHHRHAACLDLSADAAGPWRHSLALLVDTARYPLRLSAIHRVLPALDPEKAASAAAEVARVLPLPAGPRPPEPGELILAGGGQAWIITEPEPRALHDALSGHPSQWAQLPAAVSDHLLLRHAWSVPDLPGTVMHLHDMRQATEAVSAPGSGSALLLPVISESTVWELAGAGVLLPRKSTSFGPKPAAGLAMRVMGFS</sequence>
<dbReference type="Pfam" id="PF06245">
    <property type="entry name" value="DUF1015"/>
    <property type="match status" value="1"/>
</dbReference>
<dbReference type="PANTHER" id="PTHR36454:SF1">
    <property type="entry name" value="DUF1015 DOMAIN-CONTAINING PROTEIN"/>
    <property type="match status" value="1"/>
</dbReference>
<organism evidence="2 3">
    <name type="scientific">Streptomyces pilosus</name>
    <dbReference type="NCBI Taxonomy" id="28893"/>
    <lineage>
        <taxon>Bacteria</taxon>
        <taxon>Bacillati</taxon>
        <taxon>Actinomycetota</taxon>
        <taxon>Actinomycetes</taxon>
        <taxon>Kitasatosporales</taxon>
        <taxon>Streptomycetaceae</taxon>
        <taxon>Streptomyces</taxon>
    </lineage>
</organism>
<evidence type="ECO:0000256" key="1">
    <source>
        <dbReference type="SAM" id="MobiDB-lite"/>
    </source>
</evidence>
<gene>
    <name evidence="2" type="ORF">GCM10010280_51090</name>
</gene>
<dbReference type="EMBL" id="BMTU01000011">
    <property type="protein sequence ID" value="GGQ97159.1"/>
    <property type="molecule type" value="Genomic_DNA"/>
</dbReference>
<evidence type="ECO:0008006" key="4">
    <source>
        <dbReference type="Google" id="ProtNLM"/>
    </source>
</evidence>
<evidence type="ECO:0000313" key="3">
    <source>
        <dbReference type="Proteomes" id="UP000656732"/>
    </source>
</evidence>
<accession>A0A918BYS3</accession>
<name>A0A918BYS3_9ACTN</name>
<reference evidence="2" key="2">
    <citation type="submission" date="2020-09" db="EMBL/GenBank/DDBJ databases">
        <authorList>
            <person name="Sun Q."/>
            <person name="Ohkuma M."/>
        </authorList>
    </citation>
    <scope>NUCLEOTIDE SEQUENCE</scope>
    <source>
        <strain evidence="2">JCM 4403</strain>
    </source>
</reference>
<dbReference type="PANTHER" id="PTHR36454">
    <property type="entry name" value="LMO2823 PROTEIN"/>
    <property type="match status" value="1"/>
</dbReference>
<feature type="compositionally biased region" description="Basic and acidic residues" evidence="1">
    <location>
        <begin position="22"/>
        <end position="31"/>
    </location>
</feature>
<dbReference type="RefSeq" id="WP_189560348.1">
    <property type="nucleotide sequence ID" value="NZ_BMTU01000011.1"/>
</dbReference>
<proteinExistence type="predicted"/>
<dbReference type="InterPro" id="IPR008323">
    <property type="entry name" value="UCP033563"/>
</dbReference>
<dbReference type="Proteomes" id="UP000656732">
    <property type="component" value="Unassembled WGS sequence"/>
</dbReference>
<protein>
    <recommendedName>
        <fullName evidence="4">DUF1015 domain-containing protein</fullName>
    </recommendedName>
</protein>
<reference evidence="2" key="1">
    <citation type="journal article" date="2014" name="Int. J. Syst. Evol. Microbiol.">
        <title>Complete genome sequence of Corynebacterium casei LMG S-19264T (=DSM 44701T), isolated from a smear-ripened cheese.</title>
        <authorList>
            <consortium name="US DOE Joint Genome Institute (JGI-PGF)"/>
            <person name="Walter F."/>
            <person name="Albersmeier A."/>
            <person name="Kalinowski J."/>
            <person name="Ruckert C."/>
        </authorList>
    </citation>
    <scope>NUCLEOTIDE SEQUENCE</scope>
    <source>
        <strain evidence="2">JCM 4403</strain>
    </source>
</reference>
<feature type="compositionally biased region" description="Pro residues" evidence="1">
    <location>
        <begin position="1"/>
        <end position="12"/>
    </location>
</feature>